<feature type="non-terminal residue" evidence="2">
    <location>
        <position position="412"/>
    </location>
</feature>
<dbReference type="Proteomes" id="UP000054217">
    <property type="component" value="Unassembled WGS sequence"/>
</dbReference>
<dbReference type="InParanoid" id="A0A0C3JEN2"/>
<keyword evidence="3" id="KW-1185">Reference proteome</keyword>
<accession>A0A0C3JEN2</accession>
<reference evidence="2 3" key="1">
    <citation type="submission" date="2014-04" db="EMBL/GenBank/DDBJ databases">
        <authorList>
            <consortium name="DOE Joint Genome Institute"/>
            <person name="Kuo A."/>
            <person name="Kohler A."/>
            <person name="Costa M.D."/>
            <person name="Nagy L.G."/>
            <person name="Floudas D."/>
            <person name="Copeland A."/>
            <person name="Barry K.W."/>
            <person name="Cichocki N."/>
            <person name="Veneault-Fourrey C."/>
            <person name="LaButti K."/>
            <person name="Lindquist E.A."/>
            <person name="Lipzen A."/>
            <person name="Lundell T."/>
            <person name="Morin E."/>
            <person name="Murat C."/>
            <person name="Sun H."/>
            <person name="Tunlid A."/>
            <person name="Henrissat B."/>
            <person name="Grigoriev I.V."/>
            <person name="Hibbett D.S."/>
            <person name="Martin F."/>
            <person name="Nordberg H.P."/>
            <person name="Cantor M.N."/>
            <person name="Hua S.X."/>
        </authorList>
    </citation>
    <scope>NUCLEOTIDE SEQUENCE [LARGE SCALE GENOMIC DNA]</scope>
    <source>
        <strain evidence="2 3">Marx 270</strain>
    </source>
</reference>
<organism evidence="2 3">
    <name type="scientific">Pisolithus tinctorius Marx 270</name>
    <dbReference type="NCBI Taxonomy" id="870435"/>
    <lineage>
        <taxon>Eukaryota</taxon>
        <taxon>Fungi</taxon>
        <taxon>Dikarya</taxon>
        <taxon>Basidiomycota</taxon>
        <taxon>Agaricomycotina</taxon>
        <taxon>Agaricomycetes</taxon>
        <taxon>Agaricomycetidae</taxon>
        <taxon>Boletales</taxon>
        <taxon>Sclerodermatineae</taxon>
        <taxon>Pisolithaceae</taxon>
        <taxon>Pisolithus</taxon>
    </lineage>
</organism>
<reference evidence="3" key="2">
    <citation type="submission" date="2015-01" db="EMBL/GenBank/DDBJ databases">
        <title>Evolutionary Origins and Diversification of the Mycorrhizal Mutualists.</title>
        <authorList>
            <consortium name="DOE Joint Genome Institute"/>
            <consortium name="Mycorrhizal Genomics Consortium"/>
            <person name="Kohler A."/>
            <person name="Kuo A."/>
            <person name="Nagy L.G."/>
            <person name="Floudas D."/>
            <person name="Copeland A."/>
            <person name="Barry K.W."/>
            <person name="Cichocki N."/>
            <person name="Veneault-Fourrey C."/>
            <person name="LaButti K."/>
            <person name="Lindquist E.A."/>
            <person name="Lipzen A."/>
            <person name="Lundell T."/>
            <person name="Morin E."/>
            <person name="Murat C."/>
            <person name="Riley R."/>
            <person name="Ohm R."/>
            <person name="Sun H."/>
            <person name="Tunlid A."/>
            <person name="Henrissat B."/>
            <person name="Grigoriev I.V."/>
            <person name="Hibbett D.S."/>
            <person name="Martin F."/>
        </authorList>
    </citation>
    <scope>NUCLEOTIDE SEQUENCE [LARGE SCALE GENOMIC DNA]</scope>
    <source>
        <strain evidence="3">Marx 270</strain>
    </source>
</reference>
<evidence type="ECO:0000256" key="1">
    <source>
        <dbReference type="SAM" id="MobiDB-lite"/>
    </source>
</evidence>
<protein>
    <submittedName>
        <fullName evidence="2">Uncharacterized protein</fullName>
    </submittedName>
</protein>
<feature type="region of interest" description="Disordered" evidence="1">
    <location>
        <begin position="367"/>
        <end position="412"/>
    </location>
</feature>
<sequence>MLLNFTAVTPTALHPILTSMSSASTRTNLCRGGGGQCDCECFRPKADDPAHCWESVNTLAVNTPVVNTPAVNAPAITQSQPAVCGSSNMAKIFEGLTSRRLTGTSQPNPRQEALATKSSKPKLLSTLRMSASNEHGPSQRQTSGQAFHVSSVAIITCGIDTNGQLMKDPILPQTTAEKRLFIQHLENHGCYLQQTIEVNSSWSHEDITTQLRSWFPNVFQYFDSHREKANMTSQTQPDWQLLVPANGKLELSTAVRPNGVVLARFKGRQKSGIADSNLWFVTRNPVPNHIFDKWKMGSDVVGTDEEAMSASDNEVVELSSSIADLEITTATGTGKRSRSVHVLSSPEAMDSNRRSFRKKHKDLNADALPAWPRQPGGSISGPVEVKDFLSDSDDNASSPPNPWFAQFEQTTM</sequence>
<name>A0A0C3JEN2_PISTI</name>
<dbReference type="HOGENOM" id="CLU_056977_0_0_1"/>
<feature type="compositionally biased region" description="Polar residues" evidence="1">
    <location>
        <begin position="100"/>
        <end position="109"/>
    </location>
</feature>
<evidence type="ECO:0000313" key="2">
    <source>
        <dbReference type="EMBL" id="KIN96081.1"/>
    </source>
</evidence>
<gene>
    <name evidence="2" type="ORF">M404DRAFT_33643</name>
</gene>
<feature type="region of interest" description="Disordered" evidence="1">
    <location>
        <begin position="100"/>
        <end position="119"/>
    </location>
</feature>
<proteinExistence type="predicted"/>
<dbReference type="OrthoDB" id="2674423at2759"/>
<dbReference type="EMBL" id="KN832054">
    <property type="protein sequence ID" value="KIN96081.1"/>
    <property type="molecule type" value="Genomic_DNA"/>
</dbReference>
<evidence type="ECO:0000313" key="3">
    <source>
        <dbReference type="Proteomes" id="UP000054217"/>
    </source>
</evidence>
<dbReference type="AlphaFoldDB" id="A0A0C3JEN2"/>